<gene>
    <name evidence="1" type="ORF">L1987_61334</name>
</gene>
<dbReference type="Proteomes" id="UP001056120">
    <property type="component" value="Linkage Group LG20"/>
</dbReference>
<proteinExistence type="predicted"/>
<reference evidence="2" key="1">
    <citation type="journal article" date="2022" name="Mol. Ecol. Resour.">
        <title>The genomes of chicory, endive, great burdock and yacon provide insights into Asteraceae palaeo-polyploidization history and plant inulin production.</title>
        <authorList>
            <person name="Fan W."/>
            <person name="Wang S."/>
            <person name="Wang H."/>
            <person name="Wang A."/>
            <person name="Jiang F."/>
            <person name="Liu H."/>
            <person name="Zhao H."/>
            <person name="Xu D."/>
            <person name="Zhang Y."/>
        </authorList>
    </citation>
    <scope>NUCLEOTIDE SEQUENCE [LARGE SCALE GENOMIC DNA]</scope>
    <source>
        <strain evidence="2">cv. Yunnan</strain>
    </source>
</reference>
<comment type="caution">
    <text evidence="1">The sequence shown here is derived from an EMBL/GenBank/DDBJ whole genome shotgun (WGS) entry which is preliminary data.</text>
</comment>
<protein>
    <submittedName>
        <fullName evidence="1">Uncharacterized protein</fullName>
    </submittedName>
</protein>
<keyword evidence="2" id="KW-1185">Reference proteome</keyword>
<sequence length="279" mass="31379">MDSKLHPAITVSNIKNLIPITLEMETGQYTSWSELFKIHCRAYQVYDHLHPKPVPQASSSAEKDKDKVVTSVDLWDRVDAIVLQWIYGTISNDLLHTILKPGTTAYDTWTPPLANLFQDNKTSRDIYLEHKFSNTRLDNFTNISAYCQALKVLADQLANVDSPVSNQLLVLQMISRLNEWYEGIAMLLQQTSPLPDFHDARSKLILEEPRKANQAMNAAQAASTVLHTTAHKSDNNPHLSSRPEYRQQDHSIDRNQGRGCGRGSGGRGHFFSPSAPNSD</sequence>
<dbReference type="EMBL" id="CM042037">
    <property type="protein sequence ID" value="KAI3743624.1"/>
    <property type="molecule type" value="Genomic_DNA"/>
</dbReference>
<accession>A0ACB9DAK6</accession>
<reference evidence="1 2" key="2">
    <citation type="journal article" date="2022" name="Mol. Ecol. Resour.">
        <title>The genomes of chicory, endive, great burdock and yacon provide insights into Asteraceae paleo-polyploidization history and plant inulin production.</title>
        <authorList>
            <person name="Fan W."/>
            <person name="Wang S."/>
            <person name="Wang H."/>
            <person name="Wang A."/>
            <person name="Jiang F."/>
            <person name="Liu H."/>
            <person name="Zhao H."/>
            <person name="Xu D."/>
            <person name="Zhang Y."/>
        </authorList>
    </citation>
    <scope>NUCLEOTIDE SEQUENCE [LARGE SCALE GENOMIC DNA]</scope>
    <source>
        <strain evidence="2">cv. Yunnan</strain>
        <tissue evidence="1">Leaves</tissue>
    </source>
</reference>
<name>A0ACB9DAK6_9ASTR</name>
<evidence type="ECO:0000313" key="1">
    <source>
        <dbReference type="EMBL" id="KAI3743624.1"/>
    </source>
</evidence>
<evidence type="ECO:0000313" key="2">
    <source>
        <dbReference type="Proteomes" id="UP001056120"/>
    </source>
</evidence>
<organism evidence="1 2">
    <name type="scientific">Smallanthus sonchifolius</name>
    <dbReference type="NCBI Taxonomy" id="185202"/>
    <lineage>
        <taxon>Eukaryota</taxon>
        <taxon>Viridiplantae</taxon>
        <taxon>Streptophyta</taxon>
        <taxon>Embryophyta</taxon>
        <taxon>Tracheophyta</taxon>
        <taxon>Spermatophyta</taxon>
        <taxon>Magnoliopsida</taxon>
        <taxon>eudicotyledons</taxon>
        <taxon>Gunneridae</taxon>
        <taxon>Pentapetalae</taxon>
        <taxon>asterids</taxon>
        <taxon>campanulids</taxon>
        <taxon>Asterales</taxon>
        <taxon>Asteraceae</taxon>
        <taxon>Asteroideae</taxon>
        <taxon>Heliantheae alliance</taxon>
        <taxon>Millerieae</taxon>
        <taxon>Smallanthus</taxon>
    </lineage>
</organism>